<dbReference type="OrthoDB" id="24884at10239"/>
<accession>A0A0M3UKH4</accession>
<dbReference type="Proteomes" id="UP000201697">
    <property type="component" value="Segment"/>
</dbReference>
<dbReference type="GeneID" id="26632238"/>
<dbReference type="RefSeq" id="YP_009205586.1">
    <property type="nucleotide sequence ID" value="NC_028878.1"/>
</dbReference>
<organism evidence="1 2">
    <name type="scientific">Mycobacterium phage Archie</name>
    <dbReference type="NCBI Taxonomy" id="1718599"/>
    <lineage>
        <taxon>Viruses</taxon>
        <taxon>Duplodnaviria</taxon>
        <taxon>Heunggongvirae</taxon>
        <taxon>Uroviricota</taxon>
        <taxon>Caudoviricetes</taxon>
        <taxon>Vilmaviridae</taxon>
        <taxon>Lclasvirinae</taxon>
        <taxon>Faithunavirus</taxon>
        <taxon>Faithunavirus archie</taxon>
    </lineage>
</organism>
<keyword evidence="2" id="KW-1185">Reference proteome</keyword>
<evidence type="ECO:0008006" key="3">
    <source>
        <dbReference type="Google" id="ProtNLM"/>
    </source>
</evidence>
<sequence length="67" mass="7940">MVRVPSFLPDIPDSTAALMLRQERHRLTQERIRLVREIEHNQHRIDAIDARLREVNDGERVLSEHGF</sequence>
<gene>
    <name evidence="1" type="ORF">SEA_ARCHIE_131</name>
</gene>
<dbReference type="EMBL" id="KT591489">
    <property type="protein sequence ID" value="ALF00425.1"/>
    <property type="molecule type" value="Genomic_DNA"/>
</dbReference>
<name>A0A0M3UKH4_9CAUD</name>
<proteinExistence type="predicted"/>
<protein>
    <recommendedName>
        <fullName evidence="3">MerR-like helix-turn-helix DNA binding domain protein</fullName>
    </recommendedName>
</protein>
<dbReference type="KEGG" id="vg:26632238"/>
<evidence type="ECO:0000313" key="2">
    <source>
        <dbReference type="Proteomes" id="UP000201697"/>
    </source>
</evidence>
<evidence type="ECO:0000313" key="1">
    <source>
        <dbReference type="EMBL" id="ALF00425.1"/>
    </source>
</evidence>
<reference evidence="1 2" key="1">
    <citation type="submission" date="2015-08" db="EMBL/GenBank/DDBJ databases">
        <authorList>
            <person name="Clarke R.M."/>
            <person name="Taylor B.J."/>
            <person name="Thorniley A.J."/>
            <person name="Dasenko M.A."/>
            <person name="Denver D.R."/>
            <person name="Garcia-Ruiz H."/>
            <person name="Hoyer J.S."/>
            <person name="Jogdeo S."/>
            <person name="Sullivan C.M."/>
            <person name="Peterson M.R."/>
            <person name="Rowley E.R."/>
            <person name="Schnitzler C.E."/>
            <person name="Vining K.J."/>
            <person name="Almabruk K.H."/>
            <person name="Banawas S."/>
            <person name="Beatty C."/>
            <person name="Bullock C.J."/>
            <person name="Cappellazzi J.E."/>
            <person name="Chagani S.E."/>
            <person name="Chatterjee P."/>
            <person name="Cram E.D."/>
            <person name="Elorriaga M.E."/>
            <person name="Esser M."/>
            <person name="Fellows E.J."/>
            <person name="Garcia G.R."/>
            <person name="Gullaba J.M."/>
            <person name="Kinsley M.A."/>
            <person name="Luo F."/>
            <person name="McGinnis M."/>
            <person name="Paquette C.E."/>
            <person name="Reddekopp R.L."/>
            <person name="Rosen K.L."/>
            <person name="Sahlfeld L.M."/>
            <person name="Vondras A.M."/>
            <person name="Wang J.X."/>
            <person name="Weiss E.S."/>
            <person name="Wernick R."/>
            <person name="Abuelizz H.A."/>
            <person name="Amaro Y."/>
            <person name="Archer C.L."/>
            <person name="Basu A."/>
            <person name="Bellinger M.R."/>
            <person name="Johnson S.F."/>
            <person name="Kitchen S.A."/>
            <person name="Li M."/>
            <person name="Morey-Castro K.E."/>
            <person name="Lavalleur H.J."/>
            <person name="Rangel L.J."/>
            <person name="Ree J.F."/>
            <person name="Shay S.D."/>
            <person name="Sheng Y."/>
            <person name="Smyth J.C."/>
            <person name="Stamm E.A."/>
            <person name="Taylor C.R."/>
            <person name="Vining O.B."/>
            <person name="Wanzeck K.M."/>
            <person name="Watson G."/>
            <person name="Bruck A.J."/>
            <person name="Anders K.R."/>
            <person name="Bradley K.W."/>
            <person name="Asai D.J."/>
            <person name="Bowman C.A."/>
            <person name="Russell D.A."/>
            <person name="Pope W.H."/>
            <person name="Jacobs-Sera D."/>
            <person name="Hendrix R.W."/>
            <person name="Hatfull G.F."/>
        </authorList>
    </citation>
    <scope>NUCLEOTIDE SEQUENCE [LARGE SCALE GENOMIC DNA]</scope>
</reference>